<accession>A0A916T706</accession>
<reference evidence="9" key="2">
    <citation type="submission" date="2020-09" db="EMBL/GenBank/DDBJ databases">
        <authorList>
            <person name="Sun Q."/>
            <person name="Zhou Y."/>
        </authorList>
    </citation>
    <scope>NUCLEOTIDE SEQUENCE</scope>
    <source>
        <strain evidence="9">CGMCC 1.12426</strain>
    </source>
</reference>
<proteinExistence type="inferred from homology"/>
<feature type="transmembrane region" description="Helical" evidence="7">
    <location>
        <begin position="242"/>
        <end position="259"/>
    </location>
</feature>
<comment type="function">
    <text evidence="7">Part of the tripartite ATP-independent periplasmic (TRAP) transport system.</text>
</comment>
<comment type="caution">
    <text evidence="9">The sequence shown here is derived from an EMBL/GenBank/DDBJ whole genome shotgun (WGS) entry which is preliminary data.</text>
</comment>
<dbReference type="Pfam" id="PF06808">
    <property type="entry name" value="DctM"/>
    <property type="match status" value="1"/>
</dbReference>
<keyword evidence="10" id="KW-1185">Reference proteome</keyword>
<evidence type="ECO:0000256" key="4">
    <source>
        <dbReference type="ARBA" id="ARBA00022692"/>
    </source>
</evidence>
<dbReference type="EMBL" id="BMFA01000001">
    <property type="protein sequence ID" value="GGB34010.1"/>
    <property type="molecule type" value="Genomic_DNA"/>
</dbReference>
<evidence type="ECO:0000256" key="6">
    <source>
        <dbReference type="ARBA" id="ARBA00023136"/>
    </source>
</evidence>
<feature type="transmembrane region" description="Helical" evidence="7">
    <location>
        <begin position="170"/>
        <end position="191"/>
    </location>
</feature>
<dbReference type="PIRSF" id="PIRSF006066">
    <property type="entry name" value="HI0050"/>
    <property type="match status" value="1"/>
</dbReference>
<evidence type="ECO:0000313" key="10">
    <source>
        <dbReference type="Proteomes" id="UP000605148"/>
    </source>
</evidence>
<feature type="transmembrane region" description="Helical" evidence="7">
    <location>
        <begin position="58"/>
        <end position="77"/>
    </location>
</feature>
<dbReference type="GO" id="GO:0022857">
    <property type="term" value="F:transmembrane transporter activity"/>
    <property type="evidence" value="ECO:0007669"/>
    <property type="project" value="UniProtKB-UniRule"/>
</dbReference>
<dbReference type="OrthoDB" id="9790209at2"/>
<name>A0A916T706_9HYPH</name>
<keyword evidence="6 7" id="KW-0472">Membrane</keyword>
<evidence type="ECO:0000313" key="9">
    <source>
        <dbReference type="EMBL" id="GGB34010.1"/>
    </source>
</evidence>
<keyword evidence="3 7" id="KW-0997">Cell inner membrane</keyword>
<dbReference type="GO" id="GO:0005886">
    <property type="term" value="C:plasma membrane"/>
    <property type="evidence" value="ECO:0007669"/>
    <property type="project" value="UniProtKB-SubCell"/>
</dbReference>
<dbReference type="NCBIfam" id="TIGR00786">
    <property type="entry name" value="dctM"/>
    <property type="match status" value="1"/>
</dbReference>
<feature type="transmembrane region" description="Helical" evidence="7">
    <location>
        <begin position="97"/>
        <end position="118"/>
    </location>
</feature>
<evidence type="ECO:0000259" key="8">
    <source>
        <dbReference type="Pfam" id="PF06808"/>
    </source>
</evidence>
<feature type="transmembrane region" description="Helical" evidence="7">
    <location>
        <begin position="280"/>
        <end position="299"/>
    </location>
</feature>
<feature type="transmembrane region" description="Helical" evidence="7">
    <location>
        <begin position="411"/>
        <end position="432"/>
    </location>
</feature>
<dbReference type="AlphaFoldDB" id="A0A916T706"/>
<organism evidence="9 10">
    <name type="scientific">Roseibium aquae</name>
    <dbReference type="NCBI Taxonomy" id="1323746"/>
    <lineage>
        <taxon>Bacteria</taxon>
        <taxon>Pseudomonadati</taxon>
        <taxon>Pseudomonadota</taxon>
        <taxon>Alphaproteobacteria</taxon>
        <taxon>Hyphomicrobiales</taxon>
        <taxon>Stappiaceae</taxon>
        <taxon>Roseibium</taxon>
    </lineage>
</organism>
<evidence type="ECO:0000256" key="1">
    <source>
        <dbReference type="ARBA" id="ARBA00004429"/>
    </source>
</evidence>
<protein>
    <recommendedName>
        <fullName evidence="7">TRAP transporter large permease protein</fullName>
    </recommendedName>
</protein>
<comment type="subcellular location">
    <subcellularLocation>
        <location evidence="1 7">Cell inner membrane</location>
        <topology evidence="1 7">Multi-pass membrane protein</topology>
    </subcellularLocation>
</comment>
<dbReference type="RefSeq" id="WP_150493664.1">
    <property type="nucleotide sequence ID" value="NZ_BMFA01000001.1"/>
</dbReference>
<evidence type="ECO:0000256" key="7">
    <source>
        <dbReference type="RuleBase" id="RU369079"/>
    </source>
</evidence>
<feature type="transmembrane region" description="Helical" evidence="7">
    <location>
        <begin position="138"/>
        <end position="164"/>
    </location>
</feature>
<keyword evidence="7" id="KW-0813">Transport</keyword>
<sequence length="437" mass="46251">MLESLVGFAALLALILLRVPIAFAMGLVGTVGFAYMVNWHAALAMIGTVTYETGLAYTLSVVPLFILMGNFVTRAGLSQELYDAANAFLGHRKGGLAMATVVACGGFSAVCGSSLATAATMARVSMPSMKRFGYSDSLAAGSVAAGGTLGILIPPSVILVLYGIMTEQNIGQLFMAGVLPGLLGILLYLGAVRATTWLNPKAGPPGDRMPWSERLRALRGVWGVIVLFLLVMGGIYGGIFTPTEAAGIGAGGAFLFTLARRKLTWASLSEILVQSVRTTAMIFSVLIGALMFSNFINIADLPTVLTNWVQSMDLSPLMVLMFVIAVYLVLGCILESLSMILLTVPVFYPMIAELVFPGVPPEMVLIWFGIVVVVVTEISLITPPVGLNVFVLRGVMPEVSTGTIFKGVTPFWIADIIRLGLLIAFPAFATLLPTLMG</sequence>
<evidence type="ECO:0000256" key="5">
    <source>
        <dbReference type="ARBA" id="ARBA00022989"/>
    </source>
</evidence>
<evidence type="ECO:0000256" key="2">
    <source>
        <dbReference type="ARBA" id="ARBA00022475"/>
    </source>
</evidence>
<feature type="transmembrane region" description="Helical" evidence="7">
    <location>
        <begin position="319"/>
        <end position="352"/>
    </location>
</feature>
<keyword evidence="4 7" id="KW-0812">Transmembrane</keyword>
<comment type="subunit">
    <text evidence="7">The complex comprises the extracytoplasmic solute receptor protein and the two transmembrane proteins.</text>
</comment>
<comment type="similarity">
    <text evidence="7">Belongs to the TRAP transporter large permease family.</text>
</comment>
<feature type="transmembrane region" description="Helical" evidence="7">
    <location>
        <begin position="364"/>
        <end position="391"/>
    </location>
</feature>
<keyword evidence="2" id="KW-1003">Cell membrane</keyword>
<keyword evidence="5 7" id="KW-1133">Transmembrane helix</keyword>
<feature type="domain" description="TRAP C4-dicarboxylate transport system permease DctM subunit" evidence="8">
    <location>
        <begin position="8"/>
        <end position="427"/>
    </location>
</feature>
<dbReference type="InterPro" id="IPR010656">
    <property type="entry name" value="DctM"/>
</dbReference>
<dbReference type="InterPro" id="IPR004681">
    <property type="entry name" value="TRAP_DctM"/>
</dbReference>
<reference evidence="9" key="1">
    <citation type="journal article" date="2014" name="Int. J. Syst. Evol. Microbiol.">
        <title>Complete genome sequence of Corynebacterium casei LMG S-19264T (=DSM 44701T), isolated from a smear-ripened cheese.</title>
        <authorList>
            <consortium name="US DOE Joint Genome Institute (JGI-PGF)"/>
            <person name="Walter F."/>
            <person name="Albersmeier A."/>
            <person name="Kalinowski J."/>
            <person name="Ruckert C."/>
        </authorList>
    </citation>
    <scope>NUCLEOTIDE SEQUENCE</scope>
    <source>
        <strain evidence="9">CGMCC 1.12426</strain>
    </source>
</reference>
<feature type="transmembrane region" description="Helical" evidence="7">
    <location>
        <begin position="217"/>
        <end position="236"/>
    </location>
</feature>
<dbReference type="PANTHER" id="PTHR33362">
    <property type="entry name" value="SIALIC ACID TRAP TRANSPORTER PERMEASE PROTEIN SIAT-RELATED"/>
    <property type="match status" value="1"/>
</dbReference>
<dbReference type="PANTHER" id="PTHR33362:SF5">
    <property type="entry name" value="C4-DICARBOXYLATE TRAP TRANSPORTER LARGE PERMEASE PROTEIN DCTM"/>
    <property type="match status" value="1"/>
</dbReference>
<dbReference type="Proteomes" id="UP000605148">
    <property type="component" value="Unassembled WGS sequence"/>
</dbReference>
<comment type="caution">
    <text evidence="7">Lacks conserved residue(s) required for the propagation of feature annotation.</text>
</comment>
<evidence type="ECO:0000256" key="3">
    <source>
        <dbReference type="ARBA" id="ARBA00022519"/>
    </source>
</evidence>
<gene>
    <name evidence="9" type="ORF">GCM10011316_02640</name>
</gene>